<protein>
    <recommendedName>
        <fullName evidence="4">DUF945 domain-containing protein</fullName>
    </recommendedName>
</protein>
<dbReference type="AlphaFoldDB" id="A0AAD0S1K0"/>
<evidence type="ECO:0008006" key="4">
    <source>
        <dbReference type="Google" id="ProtNLM"/>
    </source>
</evidence>
<dbReference type="KEGG" id="pdj:D0907_04025"/>
<dbReference type="Proteomes" id="UP000264605">
    <property type="component" value="Chromosome"/>
</dbReference>
<proteinExistence type="predicted"/>
<name>A0AAD0S1K0_9GAMM</name>
<feature type="chain" id="PRO_5042004387" description="DUF945 domain-containing protein" evidence="1">
    <location>
        <begin position="21"/>
        <end position="310"/>
    </location>
</feature>
<evidence type="ECO:0000313" key="2">
    <source>
        <dbReference type="EMBL" id="AXV64511.1"/>
    </source>
</evidence>
<dbReference type="EMBL" id="CP032090">
    <property type="protein sequence ID" value="AXV64511.1"/>
    <property type="molecule type" value="Genomic_DNA"/>
</dbReference>
<feature type="signal peptide" evidence="1">
    <location>
        <begin position="1"/>
        <end position="20"/>
    </location>
</feature>
<accession>A0AAD0S1K0</accession>
<sequence length="310" mass="33253">MKKLVIAAVVAAAVGGVVYANYTATQEVKKVVDKQLSALSSQSGVDITYSDISASVFSSSMQLSGINVQSIEGDETIATIDNIEVTGYEVDAIPPHTGFVMTNFRFSDEFLSQLPDSANNKLAATSYNVNSSLDYNKESGDSKFALNVKANEVADVRFNLGLANSTALMEASLSISQAQNAANGAELTLEQQLQQQSKMMAAMSQLEPRSIELEINDDGELKTVVESFLKAQGMTLDDLEQVVAMQLQQAPVSAELDTAIKNFASGLSKLSLSARLPEGKSMMQINQQIMMLVGQPEELAKFINLKASGE</sequence>
<dbReference type="GeneID" id="99504616"/>
<dbReference type="RefSeq" id="WP_036970580.1">
    <property type="nucleotide sequence ID" value="NZ_CP032090.1"/>
</dbReference>
<keyword evidence="1" id="KW-0732">Signal</keyword>
<evidence type="ECO:0000313" key="3">
    <source>
        <dbReference type="Proteomes" id="UP000264605"/>
    </source>
</evidence>
<evidence type="ECO:0000256" key="1">
    <source>
        <dbReference type="SAM" id="SignalP"/>
    </source>
</evidence>
<gene>
    <name evidence="2" type="ORF">D0907_04025</name>
</gene>
<organism evidence="2 3">
    <name type="scientific">Pseudoalteromonas lipolytica</name>
    <dbReference type="NCBI Taxonomy" id="570156"/>
    <lineage>
        <taxon>Bacteria</taxon>
        <taxon>Pseudomonadati</taxon>
        <taxon>Pseudomonadota</taxon>
        <taxon>Gammaproteobacteria</taxon>
        <taxon>Alteromonadales</taxon>
        <taxon>Pseudoalteromonadaceae</taxon>
        <taxon>Pseudoalteromonas</taxon>
    </lineage>
</organism>
<reference evidence="2 3" key="1">
    <citation type="submission" date="2018-08" db="EMBL/GenBank/DDBJ databases">
        <title>Draft genome sequence of Pseudoalteromonas donghaensis HJ51.</title>
        <authorList>
            <person name="Oh J."/>
            <person name="Roh D."/>
        </authorList>
    </citation>
    <scope>NUCLEOTIDE SEQUENCE [LARGE SCALE GENOMIC DNA]</scope>
    <source>
        <strain evidence="2 3">HJ51</strain>
    </source>
</reference>